<name>A0A9X9Q5H5_GULGU</name>
<dbReference type="GO" id="GO:0006412">
    <property type="term" value="P:translation"/>
    <property type="evidence" value="ECO:0007669"/>
    <property type="project" value="InterPro"/>
</dbReference>
<dbReference type="SMART" id="SM01374">
    <property type="entry name" value="Ribosomal_L14"/>
    <property type="match status" value="1"/>
</dbReference>
<feature type="region of interest" description="Disordered" evidence="7">
    <location>
        <begin position="66"/>
        <end position="87"/>
    </location>
</feature>
<feature type="non-terminal residue" evidence="8">
    <location>
        <position position="1"/>
    </location>
</feature>
<gene>
    <name evidence="8" type="ORF">BN2614_LOCUS6</name>
</gene>
<dbReference type="PANTHER" id="PTHR11761:SF8">
    <property type="entry name" value="LARGE RIBOSOMAL SUBUNIT PROTEIN UL14"/>
    <property type="match status" value="1"/>
</dbReference>
<evidence type="ECO:0000256" key="5">
    <source>
        <dbReference type="ARBA" id="ARBA00035326"/>
    </source>
</evidence>
<proteinExistence type="inferred from homology"/>
<keyword evidence="9" id="KW-1185">Reference proteome</keyword>
<reference evidence="8 9" key="1">
    <citation type="submission" date="2018-10" db="EMBL/GenBank/DDBJ databases">
        <authorList>
            <person name="Ekblom R."/>
            <person name="Jareborg N."/>
        </authorList>
    </citation>
    <scope>NUCLEOTIDE SEQUENCE [LARGE SCALE GENOMIC DNA]</scope>
    <source>
        <tissue evidence="8">Muscle</tissue>
    </source>
</reference>
<accession>A0A9X9Q5H5</accession>
<comment type="caution">
    <text evidence="8">The sequence shown here is derived from an EMBL/GenBank/DDBJ whole genome shotgun (WGS) entry which is preliminary data.</text>
</comment>
<evidence type="ECO:0000256" key="7">
    <source>
        <dbReference type="SAM" id="MobiDB-lite"/>
    </source>
</evidence>
<organism evidence="8 9">
    <name type="scientific">Gulo gulo</name>
    <name type="common">Wolverine</name>
    <name type="synonym">Gluton</name>
    <dbReference type="NCBI Taxonomy" id="48420"/>
    <lineage>
        <taxon>Eukaryota</taxon>
        <taxon>Metazoa</taxon>
        <taxon>Chordata</taxon>
        <taxon>Craniata</taxon>
        <taxon>Vertebrata</taxon>
        <taxon>Euteleostomi</taxon>
        <taxon>Mammalia</taxon>
        <taxon>Eutheria</taxon>
        <taxon>Laurasiatheria</taxon>
        <taxon>Carnivora</taxon>
        <taxon>Caniformia</taxon>
        <taxon>Musteloidea</taxon>
        <taxon>Mustelidae</taxon>
        <taxon>Guloninae</taxon>
        <taxon>Gulo</taxon>
    </lineage>
</organism>
<evidence type="ECO:0000256" key="3">
    <source>
        <dbReference type="ARBA" id="ARBA00023274"/>
    </source>
</evidence>
<keyword evidence="3 6" id="KW-0687">Ribonucleoprotein</keyword>
<dbReference type="GO" id="GO:0070180">
    <property type="term" value="F:large ribosomal subunit rRNA binding"/>
    <property type="evidence" value="ECO:0007669"/>
    <property type="project" value="TreeGrafter"/>
</dbReference>
<dbReference type="InterPro" id="IPR036853">
    <property type="entry name" value="Ribosomal_uL14_sf"/>
</dbReference>
<evidence type="ECO:0000256" key="4">
    <source>
        <dbReference type="ARBA" id="ARBA00035199"/>
    </source>
</evidence>
<evidence type="ECO:0000313" key="9">
    <source>
        <dbReference type="Proteomes" id="UP000269945"/>
    </source>
</evidence>
<evidence type="ECO:0000256" key="1">
    <source>
        <dbReference type="ARBA" id="ARBA00010745"/>
    </source>
</evidence>
<comment type="similarity">
    <text evidence="1 6">Belongs to the universal ribosomal protein uL14 family.</text>
</comment>
<sequence length="108" mass="11186">SEGRGGSSGAKFPISLGILVGAFINCADNTGAPNLCIVSGEGMEGPASRRPAAGGGDVVVATVGKANQSSEERDTQQWGTGQQESHRRKDGVFLYCEDNTMVLVMKAK</sequence>
<dbReference type="Proteomes" id="UP000269945">
    <property type="component" value="Unassembled WGS sequence"/>
</dbReference>
<keyword evidence="2 6" id="KW-0689">Ribosomal protein</keyword>
<dbReference type="Pfam" id="PF00238">
    <property type="entry name" value="Ribosomal_L14"/>
    <property type="match status" value="1"/>
</dbReference>
<dbReference type="EMBL" id="CYRY02038568">
    <property type="protein sequence ID" value="VCX30607.1"/>
    <property type="molecule type" value="Genomic_DNA"/>
</dbReference>
<dbReference type="AlphaFoldDB" id="A0A9X9Q5H5"/>
<dbReference type="Gene3D" id="2.40.150.20">
    <property type="entry name" value="Ribosomal protein L14"/>
    <property type="match status" value="1"/>
</dbReference>
<dbReference type="GO" id="GO:0022625">
    <property type="term" value="C:cytosolic large ribosomal subunit"/>
    <property type="evidence" value="ECO:0007669"/>
    <property type="project" value="TreeGrafter"/>
</dbReference>
<protein>
    <recommendedName>
        <fullName evidence="4">Large ribosomal subunit protein uL14</fullName>
    </recommendedName>
    <alternativeName>
        <fullName evidence="5">60S ribosomal protein L23</fullName>
    </alternativeName>
</protein>
<evidence type="ECO:0000313" key="8">
    <source>
        <dbReference type="EMBL" id="VCX30607.1"/>
    </source>
</evidence>
<evidence type="ECO:0000256" key="6">
    <source>
        <dbReference type="RuleBase" id="RU003949"/>
    </source>
</evidence>
<dbReference type="PANTHER" id="PTHR11761">
    <property type="entry name" value="50S/60S RIBOSOMAL PROTEIN L14/L23"/>
    <property type="match status" value="1"/>
</dbReference>
<dbReference type="GO" id="GO:0003735">
    <property type="term" value="F:structural constituent of ribosome"/>
    <property type="evidence" value="ECO:0007669"/>
    <property type="project" value="InterPro"/>
</dbReference>
<evidence type="ECO:0000256" key="2">
    <source>
        <dbReference type="ARBA" id="ARBA00022980"/>
    </source>
</evidence>
<dbReference type="SUPFAM" id="SSF50193">
    <property type="entry name" value="Ribosomal protein L14"/>
    <property type="match status" value="1"/>
</dbReference>
<dbReference type="InterPro" id="IPR000218">
    <property type="entry name" value="Ribosomal_uL14"/>
</dbReference>